<dbReference type="GeneID" id="4705036"/>
<evidence type="ECO:0000313" key="2">
    <source>
        <dbReference type="EMBL" id="EAW11349.1"/>
    </source>
</evidence>
<dbReference type="eggNOG" id="ENOG502T03E">
    <property type="taxonomic scope" value="Eukaryota"/>
</dbReference>
<accession>A1CEQ0</accession>
<dbReference type="KEGG" id="act:ACLA_090420"/>
<feature type="compositionally biased region" description="Low complexity" evidence="1">
    <location>
        <begin position="300"/>
        <end position="315"/>
    </location>
</feature>
<dbReference type="VEuPathDB" id="FungiDB:ACLA_090420"/>
<dbReference type="EMBL" id="DS027052">
    <property type="protein sequence ID" value="EAW11349.1"/>
    <property type="molecule type" value="Genomic_DNA"/>
</dbReference>
<dbReference type="OrthoDB" id="4158087at2759"/>
<evidence type="ECO:0000313" key="3">
    <source>
        <dbReference type="Proteomes" id="UP000006701"/>
    </source>
</evidence>
<dbReference type="RefSeq" id="XP_001272775.1">
    <property type="nucleotide sequence ID" value="XM_001272774.1"/>
</dbReference>
<dbReference type="STRING" id="344612.A1CEQ0"/>
<feature type="compositionally biased region" description="Low complexity" evidence="1">
    <location>
        <begin position="202"/>
        <end position="220"/>
    </location>
</feature>
<feature type="compositionally biased region" description="Low complexity" evidence="1">
    <location>
        <begin position="59"/>
        <end position="74"/>
    </location>
</feature>
<gene>
    <name evidence="2" type="ORF">ACLA_090420</name>
</gene>
<feature type="region of interest" description="Disordered" evidence="1">
    <location>
        <begin position="202"/>
        <end position="316"/>
    </location>
</feature>
<evidence type="ECO:0000256" key="1">
    <source>
        <dbReference type="SAM" id="MobiDB-lite"/>
    </source>
</evidence>
<dbReference type="Pfam" id="PF11951">
    <property type="entry name" value="Fungal_trans_2"/>
    <property type="match status" value="1"/>
</dbReference>
<feature type="compositionally biased region" description="Basic and acidic residues" evidence="1">
    <location>
        <begin position="254"/>
        <end position="269"/>
    </location>
</feature>
<dbReference type="Proteomes" id="UP000006701">
    <property type="component" value="Unassembled WGS sequence"/>
</dbReference>
<name>A1CEQ0_ASPCL</name>
<reference evidence="2 3" key="1">
    <citation type="journal article" date="2008" name="PLoS Genet.">
        <title>Genomic islands in the pathogenic filamentous fungus Aspergillus fumigatus.</title>
        <authorList>
            <person name="Fedorova N.D."/>
            <person name="Khaldi N."/>
            <person name="Joardar V.S."/>
            <person name="Maiti R."/>
            <person name="Amedeo P."/>
            <person name="Anderson M.J."/>
            <person name="Crabtree J."/>
            <person name="Silva J.C."/>
            <person name="Badger J.H."/>
            <person name="Albarraq A."/>
            <person name="Angiuoli S."/>
            <person name="Bussey H."/>
            <person name="Bowyer P."/>
            <person name="Cotty P.J."/>
            <person name="Dyer P.S."/>
            <person name="Egan A."/>
            <person name="Galens K."/>
            <person name="Fraser-Liggett C.M."/>
            <person name="Haas B.J."/>
            <person name="Inman J.M."/>
            <person name="Kent R."/>
            <person name="Lemieux S."/>
            <person name="Malavazi I."/>
            <person name="Orvis J."/>
            <person name="Roemer T."/>
            <person name="Ronning C.M."/>
            <person name="Sundaram J.P."/>
            <person name="Sutton G."/>
            <person name="Turner G."/>
            <person name="Venter J.C."/>
            <person name="White O.R."/>
            <person name="Whitty B.R."/>
            <person name="Youngman P."/>
            <person name="Wolfe K.H."/>
            <person name="Goldman G.H."/>
            <person name="Wortman J.R."/>
            <person name="Jiang B."/>
            <person name="Denning D.W."/>
            <person name="Nierman W.C."/>
        </authorList>
    </citation>
    <scope>NUCLEOTIDE SEQUENCE [LARGE SCALE GENOMIC DNA]</scope>
    <source>
        <strain evidence="3">ATCC 1007 / CBS 513.65 / DSM 816 / NCTC 3887 / NRRL 1</strain>
    </source>
</reference>
<protein>
    <submittedName>
        <fullName evidence="2">Uncharacterized protein</fullName>
    </submittedName>
</protein>
<organism evidence="2 3">
    <name type="scientific">Aspergillus clavatus (strain ATCC 1007 / CBS 513.65 / DSM 816 / NCTC 3887 / NRRL 1 / QM 1276 / 107)</name>
    <dbReference type="NCBI Taxonomy" id="344612"/>
    <lineage>
        <taxon>Eukaryota</taxon>
        <taxon>Fungi</taxon>
        <taxon>Dikarya</taxon>
        <taxon>Ascomycota</taxon>
        <taxon>Pezizomycotina</taxon>
        <taxon>Eurotiomycetes</taxon>
        <taxon>Eurotiomycetidae</taxon>
        <taxon>Eurotiales</taxon>
        <taxon>Aspergillaceae</taxon>
        <taxon>Aspergillus</taxon>
        <taxon>Aspergillus subgen. Fumigati</taxon>
    </lineage>
</organism>
<proteinExistence type="predicted"/>
<feature type="region of interest" description="Disordered" evidence="1">
    <location>
        <begin position="46"/>
        <end position="186"/>
    </location>
</feature>
<dbReference type="InterPro" id="IPR021858">
    <property type="entry name" value="Fun_TF"/>
</dbReference>
<keyword evidence="3" id="KW-1185">Reference proteome</keyword>
<feature type="compositionally biased region" description="Low complexity" evidence="1">
    <location>
        <begin position="244"/>
        <end position="253"/>
    </location>
</feature>
<dbReference type="PANTHER" id="PTHR37540">
    <property type="entry name" value="TRANSCRIPTION FACTOR (ACR-2), PUTATIVE-RELATED-RELATED"/>
    <property type="match status" value="1"/>
</dbReference>
<feature type="region of interest" description="Disordered" evidence="1">
    <location>
        <begin position="1"/>
        <end position="23"/>
    </location>
</feature>
<sequence>MDAKNPHLQPTACSSASGGHEQVLPMLGKPAAWDSSSPAIFNNYTHHQQQQQHPHHHQLQAPPQHHPYQQFQQHQHPHQHLVPAIPTASATAPSSSSSSPVHDEAAVRPAVVEPPPRPDVGKSTSSKLRKSRKGNNASNGRSTLFWVHTDPQSVSEGTREETLKRIRSHVMSEHNRKKRLENTKRYKSKTWKHLAFQPVETAPSESSSAAPGSSTVPAASEPSLADAASSTFKHEPSTSPPSVPSVQQPQHQQQHQDYDPDQSQIKEEEQQFDGPVTEGSAYSSVNAPVGGVETYDCGTSSQPQSNGSLESSSGSWDVVGRGKDPFNTLHTPLSDRMYRHLQHFLCELTRLAYPLQRRYGPRLQAHWASLVQHDPASLHACICVAASSAALQSGEFPLVDPNKARTSPLILDTFHHRGETIRLVNEGLSDPLKASSDELIAAVSILLTIEIASGNPDYLKIHLAGLRQMVAMRNSFADVPPDVRFQISWTDIRVACMAFTKPIFPFVRYARPSGLSIMPPSKDHARTASRLIPLIEIPGVFGDAMSKTIYDLTELVLYAEWIKGDLNTQRFDDETEDYFNTEVLYVEYALHTDRYTATGEAKGDATLEGCVRLACLLFHNTTIWEFYPQMGPVFSKPIVGLRVALETTIPAGYFNLCRELLIWLLFIGACSSRLLSREHTFFMTELATTLRSQGCRSWQEVRELLLGYFYVDRCYLTPLRELWDELHIDADTSRLNLC</sequence>
<feature type="compositionally biased region" description="Low complexity" evidence="1">
    <location>
        <begin position="83"/>
        <end position="100"/>
    </location>
</feature>
<dbReference type="PANTHER" id="PTHR37540:SF5">
    <property type="entry name" value="TRANSCRIPTION FACTOR DOMAIN-CONTAINING PROTEIN"/>
    <property type="match status" value="1"/>
</dbReference>
<dbReference type="HOGENOM" id="CLU_392762_0_0_1"/>
<feature type="compositionally biased region" description="Basic and acidic residues" evidence="1">
    <location>
        <begin position="157"/>
        <end position="184"/>
    </location>
</feature>
<dbReference type="OMA" id="CRDVLIW"/>
<dbReference type="AlphaFoldDB" id="A1CEQ0"/>